<evidence type="ECO:0000313" key="4">
    <source>
        <dbReference type="Proteomes" id="UP001152485"/>
    </source>
</evidence>
<dbReference type="EMBL" id="CAMAPD010000030">
    <property type="protein sequence ID" value="CAH9068049.1"/>
    <property type="molecule type" value="Genomic_DNA"/>
</dbReference>
<proteinExistence type="predicted"/>
<dbReference type="InterPro" id="IPR032466">
    <property type="entry name" value="Metal_Hydrolase"/>
</dbReference>
<dbReference type="InterPro" id="IPR032465">
    <property type="entry name" value="ACMSD"/>
</dbReference>
<dbReference type="RefSeq" id="WP_261595308.1">
    <property type="nucleotide sequence ID" value="NZ_CAMAPD010000030.1"/>
</dbReference>
<dbReference type="Pfam" id="PF04909">
    <property type="entry name" value="Amidohydro_2"/>
    <property type="match status" value="1"/>
</dbReference>
<evidence type="ECO:0000313" key="3">
    <source>
        <dbReference type="EMBL" id="CAH9068049.1"/>
    </source>
</evidence>
<name>A0ABM9GPI6_9GAMM</name>
<dbReference type="Proteomes" id="UP001152485">
    <property type="component" value="Unassembled WGS sequence"/>
</dbReference>
<organism evidence="3 4">
    <name type="scientific">Pseudoalteromonas holothuriae</name>
    <dbReference type="NCBI Taxonomy" id="2963714"/>
    <lineage>
        <taxon>Bacteria</taxon>
        <taxon>Pseudomonadati</taxon>
        <taxon>Pseudomonadota</taxon>
        <taxon>Gammaproteobacteria</taxon>
        <taxon>Alteromonadales</taxon>
        <taxon>Pseudoalteromonadaceae</taxon>
        <taxon>Pseudoalteromonas</taxon>
    </lineage>
</organism>
<evidence type="ECO:0000256" key="1">
    <source>
        <dbReference type="ARBA" id="ARBA00023239"/>
    </source>
</evidence>
<feature type="domain" description="Amidohydrolase-related" evidence="2">
    <location>
        <begin position="126"/>
        <end position="373"/>
    </location>
</feature>
<dbReference type="InterPro" id="IPR006680">
    <property type="entry name" value="Amidohydro-rel"/>
</dbReference>
<reference evidence="3 4" key="1">
    <citation type="submission" date="2022-07" db="EMBL/GenBank/DDBJ databases">
        <authorList>
            <person name="Criscuolo A."/>
        </authorList>
    </citation>
    <scope>NUCLEOTIDE SEQUENCE [LARGE SCALE GENOMIC DNA]</scope>
    <source>
        <strain evidence="4">CIP 111951</strain>
    </source>
</reference>
<dbReference type="Gene3D" id="3.20.20.140">
    <property type="entry name" value="Metal-dependent hydrolases"/>
    <property type="match status" value="1"/>
</dbReference>
<accession>A0ABM9GPI6</accession>
<protein>
    <recommendedName>
        <fullName evidence="2">Amidohydrolase-related domain-containing protein</fullName>
    </recommendedName>
</protein>
<gene>
    <name evidence="3" type="ORF">PSECIP111951_03992</name>
</gene>
<dbReference type="SUPFAM" id="SSF51556">
    <property type="entry name" value="Metallo-dependent hydrolases"/>
    <property type="match status" value="1"/>
</dbReference>
<sequence length="376" mass="42127">MNIENTTPIKVISADSHVAEREFVFADTTSKYRESMPFEIYNERHGGAILVVPGIEQQLPMALLCTAGRPSSEIIKKPVGWHELHPGAIDPKARLKVQDQENVLAEVIFPSVGMLICNHPDMDYRKVCFEAYNRWIFEFSSHSPERLLGVPLISIRTIAEGLNAIQHAKDNGARAVMFPGNAVFDDYDHVNYDPIWELCAALNLPVCFHILASSSDLASSTRGSNPKAGAMVRQLHILRGNQDIMAMLIFGGVFTRHPTLKVVCVEADGGWVPHFLWRLNHAYEIHRHYLGLDIGKGPSEYFFDNIYLTFQDDLSVALTMEGQNPNRLMFATDFPHADGTFPHSQSALNKLCTNMSLEVKEKIAYKNAAELFSIVC</sequence>
<dbReference type="PANTHER" id="PTHR21240:SF28">
    <property type="entry name" value="ISO-OROTATE DECARBOXYLASE (EUROFUNG)"/>
    <property type="match status" value="1"/>
</dbReference>
<dbReference type="PANTHER" id="PTHR21240">
    <property type="entry name" value="2-AMINO-3-CARBOXYLMUCONATE-6-SEMIALDEHYDE DECARBOXYLASE"/>
    <property type="match status" value="1"/>
</dbReference>
<evidence type="ECO:0000259" key="2">
    <source>
        <dbReference type="Pfam" id="PF04909"/>
    </source>
</evidence>
<keyword evidence="1" id="KW-0456">Lyase</keyword>
<comment type="caution">
    <text evidence="3">The sequence shown here is derived from an EMBL/GenBank/DDBJ whole genome shotgun (WGS) entry which is preliminary data.</text>
</comment>